<gene>
    <name evidence="2" type="ORF">AMON00008_LOCUS9570</name>
</gene>
<dbReference type="AlphaFoldDB" id="A0A7S4Q239"/>
<reference evidence="2" key="1">
    <citation type="submission" date="2021-01" db="EMBL/GenBank/DDBJ databases">
        <authorList>
            <person name="Corre E."/>
            <person name="Pelletier E."/>
            <person name="Niang G."/>
            <person name="Scheremetjew M."/>
            <person name="Finn R."/>
            <person name="Kale V."/>
            <person name="Holt S."/>
            <person name="Cochrane G."/>
            <person name="Meng A."/>
            <person name="Brown T."/>
            <person name="Cohen L."/>
        </authorList>
    </citation>
    <scope>NUCLEOTIDE SEQUENCE</scope>
    <source>
        <strain evidence="2">CCMP3105</strain>
    </source>
</reference>
<accession>A0A7S4Q239</accession>
<name>A0A7S4Q239_9DINO</name>
<dbReference type="EMBL" id="HBNR01014743">
    <property type="protein sequence ID" value="CAE4569951.1"/>
    <property type="molecule type" value="Transcribed_RNA"/>
</dbReference>
<dbReference type="SUPFAM" id="SSF52540">
    <property type="entry name" value="P-loop containing nucleoside triphosphate hydrolases"/>
    <property type="match status" value="1"/>
</dbReference>
<feature type="compositionally biased region" description="Low complexity" evidence="1">
    <location>
        <begin position="367"/>
        <end position="383"/>
    </location>
</feature>
<protein>
    <recommendedName>
        <fullName evidence="3">Phosphoribulokinase/uridine kinase domain-containing protein</fullName>
    </recommendedName>
</protein>
<evidence type="ECO:0000313" key="2">
    <source>
        <dbReference type="EMBL" id="CAE4569951.1"/>
    </source>
</evidence>
<organism evidence="2">
    <name type="scientific">Alexandrium monilatum</name>
    <dbReference type="NCBI Taxonomy" id="311494"/>
    <lineage>
        <taxon>Eukaryota</taxon>
        <taxon>Sar</taxon>
        <taxon>Alveolata</taxon>
        <taxon>Dinophyceae</taxon>
        <taxon>Gonyaulacales</taxon>
        <taxon>Pyrocystaceae</taxon>
        <taxon>Alexandrium</taxon>
    </lineage>
</organism>
<evidence type="ECO:0008006" key="3">
    <source>
        <dbReference type="Google" id="ProtNLM"/>
    </source>
</evidence>
<dbReference type="InterPro" id="IPR027417">
    <property type="entry name" value="P-loop_NTPase"/>
</dbReference>
<evidence type="ECO:0000256" key="1">
    <source>
        <dbReference type="SAM" id="MobiDB-lite"/>
    </source>
</evidence>
<sequence length="444" mass="49175">MPAWLCWVSGVGEWVSPDGTQTGEFRVVADLDWATLDVYNGPEYLEEDNPIPLLAHTLEVKNGGRAVLATFSFLPVECRGEVLLDDQGCMNGTFTDSNGEGRYVGTTQWYERPYTTDPPRPKDLFQREPTSVRWQVPPCLQDGRVLLLGIGGASRSGKGTLARSVSEALCRKGLDCVVVHQDNYIRLAGSYLIRGRKGEVEVDNFETPASISWRDFTKAINTAAKKVTPEARGRKFKPGIVIAEGFLLYWMKEINEVFRARIFLRASRQEVSFRRQESKPMHQAFLEHVFWPAHLAYGQPQAPVHEIIVEDGQQDFPLPIPMLRAALEVLRDHGGDELHRALTQKASPGRSSSSQATRAEATEANPARVSSSQASRAEAAQATPTPPPRRAARALWGTPPARTALLCSSNLTRAAAASSPDRTLAVCSRHWVIRRSLRTSSMQC</sequence>
<dbReference type="Gene3D" id="3.40.50.300">
    <property type="entry name" value="P-loop containing nucleotide triphosphate hydrolases"/>
    <property type="match status" value="1"/>
</dbReference>
<feature type="region of interest" description="Disordered" evidence="1">
    <location>
        <begin position="341"/>
        <end position="394"/>
    </location>
</feature>
<feature type="compositionally biased region" description="Polar residues" evidence="1">
    <location>
        <begin position="344"/>
        <end position="357"/>
    </location>
</feature>
<proteinExistence type="predicted"/>